<reference evidence="1 2" key="1">
    <citation type="submission" date="2018-01" db="EMBL/GenBank/DDBJ databases">
        <title>Genomic Sequence of Chromobacterium MWU13-2610 from wild cranberry bogs within the Cape Cod National Seashore.</title>
        <authorList>
            <person name="O'Hara-Hanley K."/>
            <person name="Soby S."/>
            <person name="Harrison A."/>
        </authorList>
    </citation>
    <scope>NUCLEOTIDE SEQUENCE [LARGE SCALE GENOMIC DNA]</scope>
    <source>
        <strain evidence="1 2">MWU13-2610</strain>
    </source>
</reference>
<comment type="caution">
    <text evidence="1">The sequence shown here is derived from an EMBL/GenBank/DDBJ whole genome shotgun (WGS) entry which is preliminary data.</text>
</comment>
<dbReference type="EMBL" id="PPTF01000016">
    <property type="protein sequence ID" value="POA99836.1"/>
    <property type="molecule type" value="Genomic_DNA"/>
</dbReference>
<gene>
    <name evidence="1" type="ORF">C2134_04490</name>
</gene>
<dbReference type="AlphaFoldDB" id="A0A2K4MRW9"/>
<proteinExistence type="predicted"/>
<dbReference type="RefSeq" id="WP_103317878.1">
    <property type="nucleotide sequence ID" value="NZ_PPTF01000016.1"/>
</dbReference>
<organism evidence="1 2">
    <name type="scientific">Chromobacterium sinusclupearum</name>
    <dbReference type="NCBI Taxonomy" id="2077146"/>
    <lineage>
        <taxon>Bacteria</taxon>
        <taxon>Pseudomonadati</taxon>
        <taxon>Pseudomonadota</taxon>
        <taxon>Betaproteobacteria</taxon>
        <taxon>Neisseriales</taxon>
        <taxon>Chromobacteriaceae</taxon>
        <taxon>Chromobacterium</taxon>
    </lineage>
</organism>
<protein>
    <submittedName>
        <fullName evidence="1">Uncharacterized protein</fullName>
    </submittedName>
</protein>
<name>A0A2K4MRW9_9NEIS</name>
<keyword evidence="2" id="KW-1185">Reference proteome</keyword>
<evidence type="ECO:0000313" key="2">
    <source>
        <dbReference type="Proteomes" id="UP000236416"/>
    </source>
</evidence>
<evidence type="ECO:0000313" key="1">
    <source>
        <dbReference type="EMBL" id="POA99836.1"/>
    </source>
</evidence>
<accession>A0A2K4MRW9</accession>
<dbReference type="Proteomes" id="UP000236416">
    <property type="component" value="Unassembled WGS sequence"/>
</dbReference>
<sequence>MEWILLITAAIALTLLRAHFKEQDRQRQLEAAWAQQQARADALMCYFRQVDDARAFPDVPLSLNMQAGEFGVMEAGATLYGYRKQSYNVGGAVRVVRGVYVGGSQRISSDALTPLAGGALNLTNRRAVFLSPQKTISFKLSDVMSLEALDTSTMVLHTAKRTAPLIFSIDGCDAGLVVLLIKLFSAGTFDSRFLPDGVRIQPKKVLEEVVVSVSQA</sequence>